<feature type="region of interest" description="Disordered" evidence="2">
    <location>
        <begin position="532"/>
        <end position="603"/>
    </location>
</feature>
<dbReference type="Proteomes" id="UP000241890">
    <property type="component" value="Unassembled WGS sequence"/>
</dbReference>
<feature type="compositionally biased region" description="Acidic residues" evidence="2">
    <location>
        <begin position="24"/>
        <end position="38"/>
    </location>
</feature>
<dbReference type="SUPFAM" id="SSF48403">
    <property type="entry name" value="Ankyrin repeat"/>
    <property type="match status" value="1"/>
</dbReference>
<dbReference type="GO" id="GO:0003729">
    <property type="term" value="F:mRNA binding"/>
    <property type="evidence" value="ECO:0007669"/>
    <property type="project" value="TreeGrafter"/>
</dbReference>
<dbReference type="EMBL" id="BEYU01000142">
    <property type="protein sequence ID" value="GBG33085.1"/>
    <property type="molecule type" value="Genomic_DNA"/>
</dbReference>
<organism evidence="4 5">
    <name type="scientific">Hondaea fermentalgiana</name>
    <dbReference type="NCBI Taxonomy" id="2315210"/>
    <lineage>
        <taxon>Eukaryota</taxon>
        <taxon>Sar</taxon>
        <taxon>Stramenopiles</taxon>
        <taxon>Bigyra</taxon>
        <taxon>Labyrinthulomycetes</taxon>
        <taxon>Thraustochytrida</taxon>
        <taxon>Thraustochytriidae</taxon>
        <taxon>Hondaea</taxon>
    </lineage>
</organism>
<dbReference type="PANTHER" id="PTHR12854:SF7">
    <property type="entry name" value="ATAXIN-2 HOMOLOG"/>
    <property type="match status" value="1"/>
</dbReference>
<dbReference type="SMART" id="SM01272">
    <property type="entry name" value="LsmAD"/>
    <property type="match status" value="1"/>
</dbReference>
<name>A0A2R5GR66_9STRA</name>
<dbReference type="Pfam" id="PF06741">
    <property type="entry name" value="LsmAD"/>
    <property type="match status" value="1"/>
</dbReference>
<dbReference type="Pfam" id="PF12796">
    <property type="entry name" value="Ank_2"/>
    <property type="match status" value="1"/>
</dbReference>
<dbReference type="InterPro" id="IPR036770">
    <property type="entry name" value="Ankyrin_rpt-contain_sf"/>
</dbReference>
<evidence type="ECO:0000313" key="4">
    <source>
        <dbReference type="EMBL" id="GBG33085.1"/>
    </source>
</evidence>
<dbReference type="AlphaFoldDB" id="A0A2R5GR66"/>
<evidence type="ECO:0000256" key="2">
    <source>
        <dbReference type="SAM" id="MobiDB-lite"/>
    </source>
</evidence>
<evidence type="ECO:0000256" key="1">
    <source>
        <dbReference type="PROSITE-ProRule" id="PRU00023"/>
    </source>
</evidence>
<feature type="region of interest" description="Disordered" evidence="2">
    <location>
        <begin position="1"/>
        <end position="40"/>
    </location>
</feature>
<gene>
    <name evidence="4" type="ORF">FCC1311_093092</name>
</gene>
<dbReference type="PROSITE" id="PS50297">
    <property type="entry name" value="ANK_REP_REGION"/>
    <property type="match status" value="2"/>
</dbReference>
<feature type="repeat" description="ANK" evidence="1">
    <location>
        <begin position="320"/>
        <end position="352"/>
    </location>
</feature>
<feature type="compositionally biased region" description="Low complexity" evidence="2">
    <location>
        <begin position="412"/>
        <end position="443"/>
    </location>
</feature>
<dbReference type="InterPro" id="IPR011990">
    <property type="entry name" value="TPR-like_helical_dom_sf"/>
</dbReference>
<dbReference type="SMART" id="SM00248">
    <property type="entry name" value="ANK"/>
    <property type="match status" value="2"/>
</dbReference>
<comment type="caution">
    <text evidence="4">The sequence shown here is derived from an EMBL/GenBank/DDBJ whole genome shotgun (WGS) entry which is preliminary data.</text>
</comment>
<evidence type="ECO:0000259" key="3">
    <source>
        <dbReference type="SMART" id="SM01272"/>
    </source>
</evidence>
<dbReference type="GO" id="GO:0034063">
    <property type="term" value="P:stress granule assembly"/>
    <property type="evidence" value="ECO:0007669"/>
    <property type="project" value="TreeGrafter"/>
</dbReference>
<dbReference type="GO" id="GO:0010494">
    <property type="term" value="C:cytoplasmic stress granule"/>
    <property type="evidence" value="ECO:0007669"/>
    <property type="project" value="TreeGrafter"/>
</dbReference>
<dbReference type="InterPro" id="IPR002110">
    <property type="entry name" value="Ankyrin_rpt"/>
</dbReference>
<dbReference type="PANTHER" id="PTHR12854">
    <property type="entry name" value="ATAXIN 2-RELATED"/>
    <property type="match status" value="1"/>
</dbReference>
<feature type="compositionally biased region" description="Basic residues" evidence="2">
    <location>
        <begin position="578"/>
        <end position="603"/>
    </location>
</feature>
<feature type="repeat" description="ANK" evidence="1">
    <location>
        <begin position="353"/>
        <end position="385"/>
    </location>
</feature>
<keyword evidence="5" id="KW-1185">Reference proteome</keyword>
<dbReference type="InterPro" id="IPR009604">
    <property type="entry name" value="LsmAD_domain"/>
</dbReference>
<dbReference type="Gene3D" id="1.25.40.20">
    <property type="entry name" value="Ankyrin repeat-containing domain"/>
    <property type="match status" value="1"/>
</dbReference>
<reference evidence="4 5" key="1">
    <citation type="submission" date="2017-12" db="EMBL/GenBank/DDBJ databases">
        <title>Sequencing, de novo assembly and annotation of complete genome of a new Thraustochytrid species, strain FCC1311.</title>
        <authorList>
            <person name="Sedici K."/>
            <person name="Godart F."/>
            <person name="Aiese Cigliano R."/>
            <person name="Sanseverino W."/>
            <person name="Barakat M."/>
            <person name="Ortet P."/>
            <person name="Marechal E."/>
            <person name="Cagnac O."/>
            <person name="Amato A."/>
        </authorList>
    </citation>
    <scope>NUCLEOTIDE SEQUENCE [LARGE SCALE GENOMIC DNA]</scope>
</reference>
<feature type="compositionally biased region" description="Basic and acidic residues" evidence="2">
    <location>
        <begin position="460"/>
        <end position="471"/>
    </location>
</feature>
<evidence type="ECO:0000313" key="5">
    <source>
        <dbReference type="Proteomes" id="UP000241890"/>
    </source>
</evidence>
<dbReference type="InParanoid" id="A0A2R5GR66"/>
<dbReference type="SUPFAM" id="SSF48452">
    <property type="entry name" value="TPR-like"/>
    <property type="match status" value="1"/>
</dbReference>
<dbReference type="OrthoDB" id="195446at2759"/>
<feature type="compositionally biased region" description="Basic residues" evidence="2">
    <location>
        <begin position="444"/>
        <end position="454"/>
    </location>
</feature>
<feature type="region of interest" description="Disordered" evidence="2">
    <location>
        <begin position="411"/>
        <end position="487"/>
    </location>
</feature>
<keyword evidence="1" id="KW-0040">ANK repeat</keyword>
<feature type="domain" description="LsmAD" evidence="3">
    <location>
        <begin position="495"/>
        <end position="559"/>
    </location>
</feature>
<proteinExistence type="predicted"/>
<accession>A0A2R5GR66</accession>
<protein>
    <submittedName>
        <fullName evidence="4">Ankyrin repeat domain-containing protein 1</fullName>
    </submittedName>
</protein>
<dbReference type="Gene3D" id="1.25.40.10">
    <property type="entry name" value="Tetratricopeptide repeat domain"/>
    <property type="match status" value="1"/>
</dbReference>
<dbReference type="InterPro" id="IPR045117">
    <property type="entry name" value="ATXN2-like"/>
</dbReference>
<dbReference type="PROSITE" id="PS50088">
    <property type="entry name" value="ANK_REPEAT"/>
    <property type="match status" value="2"/>
</dbReference>
<sequence length="603" mass="64773">MSDESDDEVILLQQGAAPASADNGENDGSDESDDDDDLSFLRNIQQQQGGVDKVLVQKDPYLSPTRAVTMQYRAEKEEKAQKDKRSALHALTLKNMRAAETTGWQSPDEENATAEADGVEIQLQPNDAAETNFSAIIEAGKAKIKTKDWEGAKAVLQQGIDFCAEHPDKQAWRASVGFSMGSVLLQLGDVRLAIGELNTALQAVRACPPATKGKLEAPLLQRLVQAYSDIGKMSDADACQRELDSLGTSQGANKKAASSSVIASAEDAELPEELTESLDQAIEAAIKGHFGFLRALLNAFRDGRGEVSLSQVVNYQHSATLATPLMVATAKGELHLVQALVHAGAQVNAASADGSSALLWACKFNQPQVLRTLLDAGAQFDASITPAVMESWSPAVQQAIADFVTSRKNAAQQQQQQQQQQQTQQKQQKQQKQAPNKSKVPQQKQHKKPAKKGKSMGGERNLEKWKGDAKEAPAAAGLGDEPSGDWDQFKANEALGVHANSFDENLYTTKLDIDSIPADVQAQADALCEAMQREKSANPRAQKNPDADEEALYSAVARSTEGAAVDDDGFTDASVLSRKQKKAASRNAGSKKKPASNSSKSRK</sequence>